<dbReference type="Pfam" id="PF04055">
    <property type="entry name" value="Radical_SAM"/>
    <property type="match status" value="1"/>
</dbReference>
<evidence type="ECO:0000256" key="3">
    <source>
        <dbReference type="ARBA" id="ARBA00022723"/>
    </source>
</evidence>
<dbReference type="InterPro" id="IPR013785">
    <property type="entry name" value="Aldolase_TIM"/>
</dbReference>
<dbReference type="NCBIfam" id="TIGR03978">
    <property type="entry name" value="rSAM_paired_1"/>
    <property type="match status" value="1"/>
</dbReference>
<accession>A0A0W0WUR1</accession>
<keyword evidence="2" id="KW-0949">S-adenosyl-L-methionine</keyword>
<dbReference type="PANTHER" id="PTHR43273">
    <property type="entry name" value="ANAEROBIC SULFATASE-MATURATING ENZYME HOMOLOG ASLB-RELATED"/>
    <property type="match status" value="1"/>
</dbReference>
<dbReference type="PATRIC" id="fig|45070.6.peg.1055"/>
<sequence length="489" mass="55960">MTDERLKFKPLSYYDTKKDVPYNLLPFNFTSLDSNRYVVTNLAGEYVVLTKIELNHLITKQLLAGSETYNNLITKHFIYDHNSDVAIPLLALKYRTKKNNLSEFTSLHIFVVSLRCDHSCPYCQVSRQIVDNSRYDMTTETADKGIAFAFKSPSRSLKFEFQGGESLLNFDLIKYIVLTVEERNLTENRDIQFVIATNLVFINDEILNFCNSHHILISTSLDGPEDLHNKNRPRPGKNSHQITIQGINKSREVLGHQNVSALMTTTKSSLTRGTEIIDEYIKHGFNSIFLRPLSPYGFAIKTKNYKKYDTQEWLKFYFDGLDYIIEINKNGHYFAEQYASIILTKMFTPSEPGYVDLQSPAGIGLSAIVFNYDGNVYASDEARMLAEMKDETFKLGNLHHDSYEAIIGSDKLLDILEQTMSESVPGCSECAFQPYCGSDPVFHHATQGDMVGNKPKSVFCYKNMEIFKHLIRLMDDKDTRNVLLSWVRG</sequence>
<evidence type="ECO:0000256" key="4">
    <source>
        <dbReference type="ARBA" id="ARBA00023004"/>
    </source>
</evidence>
<dbReference type="InterPro" id="IPR007197">
    <property type="entry name" value="rSAM"/>
</dbReference>
<dbReference type="RefSeq" id="WP_058504043.1">
    <property type="nucleotide sequence ID" value="NZ_CAAAIF010000001.1"/>
</dbReference>
<comment type="cofactor">
    <cofactor evidence="1">
        <name>[4Fe-4S] cluster</name>
        <dbReference type="ChEBI" id="CHEBI:49883"/>
    </cofactor>
</comment>
<dbReference type="SFLD" id="SFLDS00029">
    <property type="entry name" value="Radical_SAM"/>
    <property type="match status" value="1"/>
</dbReference>
<dbReference type="AlphaFoldDB" id="A0A0W0WUR1"/>
<evidence type="ECO:0000256" key="5">
    <source>
        <dbReference type="ARBA" id="ARBA00023014"/>
    </source>
</evidence>
<dbReference type="PANTHER" id="PTHR43273:SF3">
    <property type="entry name" value="ANAEROBIC SULFATASE-MATURATING ENZYME HOMOLOG ASLB-RELATED"/>
    <property type="match status" value="1"/>
</dbReference>
<protein>
    <submittedName>
        <fullName evidence="8">Anaerobic sulfatase-maturating enzyme</fullName>
        <ecNumber evidence="8">1.1.99.-</ecNumber>
    </submittedName>
</protein>
<dbReference type="InterPro" id="IPR024023">
    <property type="entry name" value="rSAM_paired_HxsB"/>
</dbReference>
<dbReference type="SFLD" id="SFLDG01067">
    <property type="entry name" value="SPASM/twitch_domain_containing"/>
    <property type="match status" value="1"/>
</dbReference>
<evidence type="ECO:0000256" key="6">
    <source>
        <dbReference type="ARBA" id="ARBA00023601"/>
    </source>
</evidence>
<organism evidence="8 9">
    <name type="scientific">Legionella nautarum</name>
    <dbReference type="NCBI Taxonomy" id="45070"/>
    <lineage>
        <taxon>Bacteria</taxon>
        <taxon>Pseudomonadati</taxon>
        <taxon>Pseudomonadota</taxon>
        <taxon>Gammaproteobacteria</taxon>
        <taxon>Legionellales</taxon>
        <taxon>Legionellaceae</taxon>
        <taxon>Legionella</taxon>
    </lineage>
</organism>
<reference evidence="8 9" key="1">
    <citation type="submission" date="2015-11" db="EMBL/GenBank/DDBJ databases">
        <title>Genomic analysis of 38 Legionella species identifies large and diverse effector repertoires.</title>
        <authorList>
            <person name="Burstein D."/>
            <person name="Amaro F."/>
            <person name="Zusman T."/>
            <person name="Lifshitz Z."/>
            <person name="Cohen O."/>
            <person name="Gilbert J.A."/>
            <person name="Pupko T."/>
            <person name="Shuman H.A."/>
            <person name="Segal G."/>
        </authorList>
    </citation>
    <scope>NUCLEOTIDE SEQUENCE [LARGE SCALE GENOMIC DNA]</scope>
    <source>
        <strain evidence="8 9">ATCC 49506</strain>
    </source>
</reference>
<keyword evidence="8" id="KW-0560">Oxidoreductase</keyword>
<evidence type="ECO:0000313" key="8">
    <source>
        <dbReference type="EMBL" id="KTD36015.1"/>
    </source>
</evidence>
<name>A0A0W0WUR1_9GAMM</name>
<dbReference type="OrthoDB" id="9782387at2"/>
<evidence type="ECO:0000259" key="7">
    <source>
        <dbReference type="Pfam" id="PF04055"/>
    </source>
</evidence>
<evidence type="ECO:0000256" key="1">
    <source>
        <dbReference type="ARBA" id="ARBA00001966"/>
    </source>
</evidence>
<dbReference type="EMBL" id="LNYO01000013">
    <property type="protein sequence ID" value="KTD36015.1"/>
    <property type="molecule type" value="Genomic_DNA"/>
</dbReference>
<dbReference type="InterPro" id="IPR058240">
    <property type="entry name" value="rSAM_sf"/>
</dbReference>
<dbReference type="SUPFAM" id="SSF102114">
    <property type="entry name" value="Radical SAM enzymes"/>
    <property type="match status" value="1"/>
</dbReference>
<dbReference type="EC" id="1.1.99.-" evidence="8"/>
<dbReference type="Proteomes" id="UP000054725">
    <property type="component" value="Unassembled WGS sequence"/>
</dbReference>
<comment type="similarity">
    <text evidence="6">Belongs to the radical SAM superfamily. Anaerobic sulfatase-maturating enzyme family.</text>
</comment>
<keyword evidence="3" id="KW-0479">Metal-binding</keyword>
<dbReference type="GO" id="GO:0051536">
    <property type="term" value="F:iron-sulfur cluster binding"/>
    <property type="evidence" value="ECO:0007669"/>
    <property type="project" value="UniProtKB-KW"/>
</dbReference>
<dbReference type="SFLD" id="SFLDG01386">
    <property type="entry name" value="main_SPASM_domain-containing"/>
    <property type="match status" value="1"/>
</dbReference>
<proteinExistence type="inferred from homology"/>
<keyword evidence="4" id="KW-0408">Iron</keyword>
<feature type="domain" description="Radical SAM core" evidence="7">
    <location>
        <begin position="112"/>
        <end position="253"/>
    </location>
</feature>
<dbReference type="Gene3D" id="3.20.20.70">
    <property type="entry name" value="Aldolase class I"/>
    <property type="match status" value="1"/>
</dbReference>
<gene>
    <name evidence="8" type="primary">chuR</name>
    <name evidence="8" type="ORF">Lnau_0999</name>
</gene>
<evidence type="ECO:0000256" key="2">
    <source>
        <dbReference type="ARBA" id="ARBA00022691"/>
    </source>
</evidence>
<dbReference type="GO" id="GO:0016491">
    <property type="term" value="F:oxidoreductase activity"/>
    <property type="evidence" value="ECO:0007669"/>
    <property type="project" value="UniProtKB-KW"/>
</dbReference>
<comment type="caution">
    <text evidence="8">The sequence shown here is derived from an EMBL/GenBank/DDBJ whole genome shotgun (WGS) entry which is preliminary data.</text>
</comment>
<dbReference type="InterPro" id="IPR023867">
    <property type="entry name" value="Sulphatase_maturase_rSAM"/>
</dbReference>
<dbReference type="CDD" id="cd01335">
    <property type="entry name" value="Radical_SAM"/>
    <property type="match status" value="1"/>
</dbReference>
<dbReference type="SFLD" id="SFLDG01384">
    <property type="entry name" value="thioether_bond_formation_requi"/>
    <property type="match status" value="1"/>
</dbReference>
<dbReference type="STRING" id="45070.Lnau_0999"/>
<evidence type="ECO:0000313" key="9">
    <source>
        <dbReference type="Proteomes" id="UP000054725"/>
    </source>
</evidence>
<dbReference type="GO" id="GO:0046872">
    <property type="term" value="F:metal ion binding"/>
    <property type="evidence" value="ECO:0007669"/>
    <property type="project" value="UniProtKB-KW"/>
</dbReference>
<keyword evidence="9" id="KW-1185">Reference proteome</keyword>
<keyword evidence="5" id="KW-0411">Iron-sulfur</keyword>